<name>A0A2I1MA44_9FIRM</name>
<comment type="similarity">
    <text evidence="1 8">Belongs to the amidase family. GatA subfamily.</text>
</comment>
<dbReference type="EC" id="6.3.5.7" evidence="8"/>
<dbReference type="Pfam" id="PF01425">
    <property type="entry name" value="Amidase"/>
    <property type="match status" value="1"/>
</dbReference>
<evidence type="ECO:0000313" key="11">
    <source>
        <dbReference type="Proteomes" id="UP000234335"/>
    </source>
</evidence>
<evidence type="ECO:0000259" key="9">
    <source>
        <dbReference type="Pfam" id="PF01425"/>
    </source>
</evidence>
<evidence type="ECO:0000256" key="1">
    <source>
        <dbReference type="ARBA" id="ARBA00008069"/>
    </source>
</evidence>
<keyword evidence="11" id="KW-1185">Reference proteome</keyword>
<gene>
    <name evidence="8" type="primary">gatA</name>
    <name evidence="10" type="ORF">CYJ34_04160</name>
</gene>
<comment type="function">
    <text evidence="6 8">Allows the formation of correctly charged Gln-tRNA(Gln) through the transamidation of misacylated Glu-tRNA(Gln) in organisms which lack glutaminyl-tRNA synthetase. The reaction takes place in the presence of glutamine and ATP through an activated gamma-phospho-Glu-tRNA(Gln).</text>
</comment>
<evidence type="ECO:0000256" key="4">
    <source>
        <dbReference type="ARBA" id="ARBA00022840"/>
    </source>
</evidence>
<dbReference type="Proteomes" id="UP000234335">
    <property type="component" value="Unassembled WGS sequence"/>
</dbReference>
<dbReference type="PANTHER" id="PTHR11895:SF7">
    <property type="entry name" value="GLUTAMYL-TRNA(GLN) AMIDOTRANSFERASE SUBUNIT A, MITOCHONDRIAL"/>
    <property type="match status" value="1"/>
</dbReference>
<evidence type="ECO:0000256" key="6">
    <source>
        <dbReference type="ARBA" id="ARBA00025295"/>
    </source>
</evidence>
<feature type="active site" description="Charge relay system" evidence="8">
    <location>
        <position position="147"/>
    </location>
</feature>
<evidence type="ECO:0000256" key="5">
    <source>
        <dbReference type="ARBA" id="ARBA00022917"/>
    </source>
</evidence>
<dbReference type="GO" id="GO:0050567">
    <property type="term" value="F:glutaminyl-tRNA synthase (glutamine-hydrolyzing) activity"/>
    <property type="evidence" value="ECO:0007669"/>
    <property type="project" value="UniProtKB-UniRule"/>
</dbReference>
<dbReference type="Gene3D" id="3.90.1300.10">
    <property type="entry name" value="Amidase signature (AS) domain"/>
    <property type="match status" value="1"/>
</dbReference>
<evidence type="ECO:0000256" key="2">
    <source>
        <dbReference type="ARBA" id="ARBA00022598"/>
    </source>
</evidence>
<comment type="catalytic activity">
    <reaction evidence="7 8">
        <text>L-glutamyl-tRNA(Gln) + L-glutamine + ATP + H2O = L-glutaminyl-tRNA(Gln) + L-glutamate + ADP + phosphate + H(+)</text>
        <dbReference type="Rhea" id="RHEA:17521"/>
        <dbReference type="Rhea" id="RHEA-COMP:9681"/>
        <dbReference type="Rhea" id="RHEA-COMP:9684"/>
        <dbReference type="ChEBI" id="CHEBI:15377"/>
        <dbReference type="ChEBI" id="CHEBI:15378"/>
        <dbReference type="ChEBI" id="CHEBI:29985"/>
        <dbReference type="ChEBI" id="CHEBI:30616"/>
        <dbReference type="ChEBI" id="CHEBI:43474"/>
        <dbReference type="ChEBI" id="CHEBI:58359"/>
        <dbReference type="ChEBI" id="CHEBI:78520"/>
        <dbReference type="ChEBI" id="CHEBI:78521"/>
        <dbReference type="ChEBI" id="CHEBI:456216"/>
        <dbReference type="EC" id="6.3.5.7"/>
    </reaction>
</comment>
<evidence type="ECO:0000313" key="10">
    <source>
        <dbReference type="EMBL" id="PKZ16991.1"/>
    </source>
</evidence>
<dbReference type="InterPro" id="IPR020556">
    <property type="entry name" value="Amidase_CS"/>
</dbReference>
<dbReference type="AlphaFoldDB" id="A0A2I1MA44"/>
<sequence>MNIENIVNRLKSGEISVVDYTKETLEKIEKNEHNAYISFNEEDSLKRAEYLDNKLKNGEELGKLFGLPIAVKDNISYKNMKMTCASKMLEDFTPIYNATVVDNLLKEDAIIIAKTNMDEFAMGASSKTSYFGVVKNNLDTAKIAGGSSSGSAVAVSNEDVLVALGTDTGGSVRGPASYTNIIGYKPTYSLLSRYGVVSMANTLDQVGLFAQNIDDLRLLSEITSSPDENDMTSILEAYNFEKEDYDFKGKNIAVISTDSVLYDGIEDSVKSDYQQALERLRDLGANLEEVELKYAFYANPVYNIIMSSEVSSNMSRFDGIRYGHQTEDYKDISELFIKSRSEGLGEEVQRRIALGTMYLSADDDQKIYKKGLQLRTLIKEELEELFEKYDLIVTPTTTNLPPAINEKTEKDPLSDFKADGFNVIVNLAGMCGLSVPVREGISGSIQFIGNRFEDNKVINAADRFLGEAK</sequence>
<evidence type="ECO:0000256" key="3">
    <source>
        <dbReference type="ARBA" id="ARBA00022741"/>
    </source>
</evidence>
<dbReference type="GO" id="GO:0005524">
    <property type="term" value="F:ATP binding"/>
    <property type="evidence" value="ECO:0007669"/>
    <property type="project" value="UniProtKB-KW"/>
</dbReference>
<comment type="caution">
    <text evidence="10">The sequence shown here is derived from an EMBL/GenBank/DDBJ whole genome shotgun (WGS) entry which is preliminary data.</text>
</comment>
<dbReference type="GO" id="GO:0030956">
    <property type="term" value="C:glutamyl-tRNA(Gln) amidotransferase complex"/>
    <property type="evidence" value="ECO:0007669"/>
    <property type="project" value="InterPro"/>
</dbReference>
<evidence type="ECO:0000256" key="7">
    <source>
        <dbReference type="ARBA" id="ARBA00047407"/>
    </source>
</evidence>
<feature type="domain" description="Amidase" evidence="9">
    <location>
        <begin position="20"/>
        <end position="457"/>
    </location>
</feature>
<proteinExistence type="inferred from homology"/>
<dbReference type="EMBL" id="PKGS01000002">
    <property type="protein sequence ID" value="PKZ16991.1"/>
    <property type="molecule type" value="Genomic_DNA"/>
</dbReference>
<keyword evidence="3 8" id="KW-0547">Nucleotide-binding</keyword>
<keyword evidence="2 8" id="KW-0436">Ligase</keyword>
<dbReference type="InterPro" id="IPR000120">
    <property type="entry name" value="Amidase"/>
</dbReference>
<dbReference type="GO" id="GO:0016740">
    <property type="term" value="F:transferase activity"/>
    <property type="evidence" value="ECO:0007669"/>
    <property type="project" value="UniProtKB-KW"/>
</dbReference>
<dbReference type="PANTHER" id="PTHR11895">
    <property type="entry name" value="TRANSAMIDASE"/>
    <property type="match status" value="1"/>
</dbReference>
<organism evidence="10 11">
    <name type="scientific">Anaerococcus octavius</name>
    <dbReference type="NCBI Taxonomy" id="54007"/>
    <lineage>
        <taxon>Bacteria</taxon>
        <taxon>Bacillati</taxon>
        <taxon>Bacillota</taxon>
        <taxon>Tissierellia</taxon>
        <taxon>Tissierellales</taxon>
        <taxon>Peptoniphilaceae</taxon>
        <taxon>Anaerococcus</taxon>
    </lineage>
</organism>
<dbReference type="PROSITE" id="PS00571">
    <property type="entry name" value="AMIDASES"/>
    <property type="match status" value="1"/>
</dbReference>
<dbReference type="InterPro" id="IPR023631">
    <property type="entry name" value="Amidase_dom"/>
</dbReference>
<dbReference type="InterPro" id="IPR036928">
    <property type="entry name" value="AS_sf"/>
</dbReference>
<reference evidence="10 11" key="1">
    <citation type="submission" date="2017-12" db="EMBL/GenBank/DDBJ databases">
        <title>Phylogenetic diversity of female urinary microbiome.</title>
        <authorList>
            <person name="Thomas-White K."/>
            <person name="Wolfe A.J."/>
        </authorList>
    </citation>
    <scope>NUCLEOTIDE SEQUENCE [LARGE SCALE GENOMIC DNA]</scope>
    <source>
        <strain evidence="10 11">UMB0119</strain>
    </source>
</reference>
<dbReference type="InterPro" id="IPR004412">
    <property type="entry name" value="GatA"/>
</dbReference>
<feature type="active site" description="Acyl-ester intermediate" evidence="8">
    <location>
        <position position="171"/>
    </location>
</feature>
<protein>
    <recommendedName>
        <fullName evidence="8">Glutamyl-tRNA(Gln) amidotransferase subunit A</fullName>
        <shortName evidence="8">Glu-ADT subunit A</shortName>
        <ecNumber evidence="8">6.3.5.7</ecNumber>
    </recommendedName>
</protein>
<dbReference type="RefSeq" id="WP_101540090.1">
    <property type="nucleotide sequence ID" value="NZ_PKGS01000002.1"/>
</dbReference>
<dbReference type="SUPFAM" id="SSF75304">
    <property type="entry name" value="Amidase signature (AS) enzymes"/>
    <property type="match status" value="1"/>
</dbReference>
<feature type="active site" description="Charge relay system" evidence="8">
    <location>
        <position position="72"/>
    </location>
</feature>
<keyword evidence="10" id="KW-0808">Transferase</keyword>
<dbReference type="GO" id="GO:0006412">
    <property type="term" value="P:translation"/>
    <property type="evidence" value="ECO:0007669"/>
    <property type="project" value="UniProtKB-UniRule"/>
</dbReference>
<accession>A0A2I1MA44</accession>
<dbReference type="NCBIfam" id="TIGR00132">
    <property type="entry name" value="gatA"/>
    <property type="match status" value="1"/>
</dbReference>
<comment type="subunit">
    <text evidence="8">Heterotrimer of A, B and C subunits.</text>
</comment>
<keyword evidence="5 8" id="KW-0648">Protein biosynthesis</keyword>
<keyword evidence="4 8" id="KW-0067">ATP-binding</keyword>
<dbReference type="HAMAP" id="MF_00120">
    <property type="entry name" value="GatA"/>
    <property type="match status" value="1"/>
</dbReference>
<evidence type="ECO:0000256" key="8">
    <source>
        <dbReference type="HAMAP-Rule" id="MF_00120"/>
    </source>
</evidence>